<comment type="caution">
    <text evidence="2">The sequence shown here is derived from an EMBL/GenBank/DDBJ whole genome shotgun (WGS) entry which is preliminary data.</text>
</comment>
<name>A0A9X1L122_9BACT</name>
<evidence type="ECO:0008006" key="4">
    <source>
        <dbReference type="Google" id="ProtNLM"/>
    </source>
</evidence>
<dbReference type="AlphaFoldDB" id="A0A9X1L122"/>
<keyword evidence="3" id="KW-1185">Reference proteome</keyword>
<protein>
    <recommendedName>
        <fullName evidence="4">Toxin-antitoxin system YwqK family antitoxin</fullName>
    </recommendedName>
</protein>
<dbReference type="Gene3D" id="3.90.930.1">
    <property type="match status" value="1"/>
</dbReference>
<dbReference type="SUPFAM" id="SSF82185">
    <property type="entry name" value="Histone H3 K4-specific methyltransferase SET7/9 N-terminal domain"/>
    <property type="match status" value="1"/>
</dbReference>
<evidence type="ECO:0000313" key="2">
    <source>
        <dbReference type="EMBL" id="MCA6078469.1"/>
    </source>
</evidence>
<reference evidence="2" key="1">
    <citation type="submission" date="2021-09" db="EMBL/GenBank/DDBJ databases">
        <title>Fulvivirga sp. isolated from coastal sediment.</title>
        <authorList>
            <person name="Yu H."/>
        </authorList>
    </citation>
    <scope>NUCLEOTIDE SEQUENCE</scope>
    <source>
        <strain evidence="2">1062</strain>
    </source>
</reference>
<dbReference type="Proteomes" id="UP001139409">
    <property type="component" value="Unassembled WGS sequence"/>
</dbReference>
<proteinExistence type="predicted"/>
<evidence type="ECO:0000313" key="3">
    <source>
        <dbReference type="Proteomes" id="UP001139409"/>
    </source>
</evidence>
<feature type="signal peptide" evidence="1">
    <location>
        <begin position="1"/>
        <end position="18"/>
    </location>
</feature>
<evidence type="ECO:0000256" key="1">
    <source>
        <dbReference type="SAM" id="SignalP"/>
    </source>
</evidence>
<feature type="chain" id="PRO_5040978609" description="Toxin-antitoxin system YwqK family antitoxin" evidence="1">
    <location>
        <begin position="19"/>
        <end position="272"/>
    </location>
</feature>
<dbReference type="EMBL" id="JAIXNE010000006">
    <property type="protein sequence ID" value="MCA6078469.1"/>
    <property type="molecule type" value="Genomic_DNA"/>
</dbReference>
<keyword evidence="1" id="KW-0732">Signal</keyword>
<organism evidence="2 3">
    <name type="scientific">Fulvivirga sedimenti</name>
    <dbReference type="NCBI Taxonomy" id="2879465"/>
    <lineage>
        <taxon>Bacteria</taxon>
        <taxon>Pseudomonadati</taxon>
        <taxon>Bacteroidota</taxon>
        <taxon>Cytophagia</taxon>
        <taxon>Cytophagales</taxon>
        <taxon>Fulvivirgaceae</taxon>
        <taxon>Fulvivirga</taxon>
    </lineage>
</organism>
<dbReference type="RefSeq" id="WP_225699327.1">
    <property type="nucleotide sequence ID" value="NZ_JAIXNE010000006.1"/>
</dbReference>
<sequence>MKRFVAIIFIFCTANAFAQSDGRDPSSKDEYFSINPPATVNLSTDEEKKDDGFIEVPEKKRKKKVFYGMKTKKKFTRDGDTYELFYVLKEFKLPDPYVRDIYWLDYKVNKIKSGGEIEPGDGAILHGPYKKVKDEQVIEEGIFYMGTKHGRWVSYNKQNVLIDKEKYYQGWPRESQVSYYDSERRKMKEIIPIEYGEKEGNYYYFYPNGKVAVRGEYHWDHPVGEWTEYYPSGFRKKIVRYDKDPFEDEFRPYIVKEWDPRGKVVYEDNKVQ</sequence>
<gene>
    <name evidence="2" type="ORF">LDX50_26585</name>
</gene>
<accession>A0A9X1L122</accession>